<keyword evidence="4" id="KW-1185">Reference proteome</keyword>
<dbReference type="Proteomes" id="UP000186385">
    <property type="component" value="Unassembled WGS sequence"/>
</dbReference>
<accession>A0A1N6WDZ9</accession>
<dbReference type="RefSeq" id="WP_045850556.1">
    <property type="nucleotide sequence ID" value="NZ_FTLX01000004.1"/>
</dbReference>
<dbReference type="EMBL" id="FTLX01000004">
    <property type="protein sequence ID" value="SIQ88200.1"/>
    <property type="molecule type" value="Genomic_DNA"/>
</dbReference>
<protein>
    <submittedName>
        <fullName evidence="2">Uncharacterized protein</fullName>
    </submittedName>
</protein>
<proteinExistence type="predicted"/>
<evidence type="ECO:0000313" key="2">
    <source>
        <dbReference type="EMBL" id="SIQ88200.1"/>
    </source>
</evidence>
<dbReference type="OrthoDB" id="9957255at2"/>
<organism evidence="2 3">
    <name type="scientific">Domibacillus enclensis</name>
    <dbReference type="NCBI Taxonomy" id="1017273"/>
    <lineage>
        <taxon>Bacteria</taxon>
        <taxon>Bacillati</taxon>
        <taxon>Bacillota</taxon>
        <taxon>Bacilli</taxon>
        <taxon>Bacillales</taxon>
        <taxon>Bacillaceae</taxon>
        <taxon>Domibacillus</taxon>
    </lineage>
</organism>
<name>A0A1N6WDZ9_9BACI</name>
<sequence length="64" mass="8062">MQSEFERKRDEKFLRQARKEPWKHELVRIPIISKMYEIDGEMHYEIEGENIPRKWSDYKMDDFQ</sequence>
<gene>
    <name evidence="1" type="ORF">B1B05_09905</name>
    <name evidence="2" type="ORF">SAMN05443094_104136</name>
</gene>
<dbReference type="STRING" id="1017273.SAMN05443094_104136"/>
<dbReference type="EMBL" id="MWSK01000004">
    <property type="protein sequence ID" value="OXS77911.1"/>
    <property type="molecule type" value="Genomic_DNA"/>
</dbReference>
<dbReference type="Proteomes" id="UP000215545">
    <property type="component" value="Unassembled WGS sequence"/>
</dbReference>
<reference evidence="4" key="2">
    <citation type="submission" date="2017-03" db="EMBL/GenBank/DDBJ databases">
        <title>Bacillus sp. V-88(T) DSM27956, whole genome shotgun sequencing project.</title>
        <authorList>
            <person name="Dastager S.G."/>
            <person name="Neurgaonkar P.S."/>
            <person name="Dharne M.S."/>
        </authorList>
    </citation>
    <scope>NUCLEOTIDE SEQUENCE [LARGE SCALE GENOMIC DNA]</scope>
    <source>
        <strain evidence="4">DSM 25145</strain>
    </source>
</reference>
<evidence type="ECO:0000313" key="4">
    <source>
        <dbReference type="Proteomes" id="UP000215545"/>
    </source>
</evidence>
<dbReference type="AlphaFoldDB" id="A0A1N6WDZ9"/>
<evidence type="ECO:0000313" key="1">
    <source>
        <dbReference type="EMBL" id="OXS77911.1"/>
    </source>
</evidence>
<reference evidence="1" key="3">
    <citation type="submission" date="2017-03" db="EMBL/GenBank/DDBJ databases">
        <authorList>
            <person name="Dastager S.G."/>
            <person name="Neurgaonkar P.S."/>
            <person name="Dharne M.S."/>
        </authorList>
    </citation>
    <scope>NUCLEOTIDE SEQUENCE</scope>
    <source>
        <strain evidence="1">DSM 25145</strain>
    </source>
</reference>
<reference evidence="2 3" key="1">
    <citation type="submission" date="2017-01" db="EMBL/GenBank/DDBJ databases">
        <authorList>
            <person name="Mah S.A."/>
            <person name="Swanson W.J."/>
            <person name="Moy G.W."/>
            <person name="Vacquier V.D."/>
        </authorList>
    </citation>
    <scope>NUCLEOTIDE SEQUENCE [LARGE SCALE GENOMIC DNA]</scope>
    <source>
        <strain evidence="2 3">NIO-1016</strain>
    </source>
</reference>
<evidence type="ECO:0000313" key="3">
    <source>
        <dbReference type="Proteomes" id="UP000186385"/>
    </source>
</evidence>